<dbReference type="Proteomes" id="UP000494269">
    <property type="component" value="Unassembled WGS sequence"/>
</dbReference>
<dbReference type="EMBL" id="CADIJQ010000001">
    <property type="protein sequence ID" value="CAB3676051.1"/>
    <property type="molecule type" value="Genomic_DNA"/>
</dbReference>
<evidence type="ECO:0008006" key="4">
    <source>
        <dbReference type="Google" id="ProtNLM"/>
    </source>
</evidence>
<protein>
    <recommendedName>
        <fullName evidence="4">DUF2239 domain-containing protein</fullName>
    </recommendedName>
</protein>
<sequence>MTTHPTPRYTAFDGHRILAAGPLADVALAVKRAMHTSSSSSSSSSSSNPLVFNDSTGQQTDLDLRGDDADIIARHTPSAAGSAPPMEADVAQTSNAQPRGRGRPKLGVVPREVTLLPRHWDWLGAQPGGASVALRKLVEQARRDNEAQDQQRQRQEAAYRFMSSIAGDLPGFEEATRALYAGDESRFVQCVEAWPQDVRGYAMSLAWPAQAAA</sequence>
<dbReference type="Pfam" id="PF09998">
    <property type="entry name" value="DUF2239"/>
    <property type="match status" value="1"/>
</dbReference>
<organism evidence="2 3">
    <name type="scientific">Achromobacter kerstersii</name>
    <dbReference type="NCBI Taxonomy" id="1353890"/>
    <lineage>
        <taxon>Bacteria</taxon>
        <taxon>Pseudomonadati</taxon>
        <taxon>Pseudomonadota</taxon>
        <taxon>Betaproteobacteria</taxon>
        <taxon>Burkholderiales</taxon>
        <taxon>Alcaligenaceae</taxon>
        <taxon>Achromobacter</taxon>
    </lineage>
</organism>
<gene>
    <name evidence="2" type="ORF">LMG3441_01331</name>
</gene>
<dbReference type="AlphaFoldDB" id="A0A6S7A5G6"/>
<evidence type="ECO:0000313" key="3">
    <source>
        <dbReference type="Proteomes" id="UP000494269"/>
    </source>
</evidence>
<keyword evidence="3" id="KW-1185">Reference proteome</keyword>
<accession>A0A6S7A5G6</accession>
<dbReference type="RefSeq" id="WP_175169171.1">
    <property type="nucleotide sequence ID" value="NZ_CADIJQ010000001.1"/>
</dbReference>
<name>A0A6S7A5G6_9BURK</name>
<evidence type="ECO:0000256" key="1">
    <source>
        <dbReference type="SAM" id="MobiDB-lite"/>
    </source>
</evidence>
<feature type="region of interest" description="Disordered" evidence="1">
    <location>
        <begin position="37"/>
        <end position="63"/>
    </location>
</feature>
<feature type="compositionally biased region" description="Low complexity" evidence="1">
    <location>
        <begin position="37"/>
        <end position="47"/>
    </location>
</feature>
<reference evidence="2 3" key="1">
    <citation type="submission" date="2020-04" db="EMBL/GenBank/DDBJ databases">
        <authorList>
            <person name="De Canck E."/>
        </authorList>
    </citation>
    <scope>NUCLEOTIDE SEQUENCE [LARGE SCALE GENOMIC DNA]</scope>
    <source>
        <strain evidence="2 3">LMG 3441</strain>
    </source>
</reference>
<evidence type="ECO:0000313" key="2">
    <source>
        <dbReference type="EMBL" id="CAB3676051.1"/>
    </source>
</evidence>
<feature type="compositionally biased region" description="Polar residues" evidence="1">
    <location>
        <begin position="48"/>
        <end position="61"/>
    </location>
</feature>
<dbReference type="InterPro" id="IPR018715">
    <property type="entry name" value="DUF2239"/>
</dbReference>
<proteinExistence type="predicted"/>
<feature type="region of interest" description="Disordered" evidence="1">
    <location>
        <begin position="76"/>
        <end position="105"/>
    </location>
</feature>